<proteinExistence type="predicted"/>
<sequence length="84" mass="9629">MKQIEDLASKQADAVGRILSVPPQIWMDIEQYRIARNEALAFNDDSNLPLVEDVSQRWQTEAMNLARWLSAQFPDDERPKGVNS</sequence>
<accession>A0A1W6C0H6</accession>
<geneLocation type="plasmid" evidence="1">
    <name>pG20</name>
</geneLocation>
<reference evidence="1" key="1">
    <citation type="submission" date="2016-09" db="EMBL/GenBank/DDBJ databases">
        <title>IS1411 activates the second repA gene of the plasmid pG20 in Pseudomonas fluorescens PC20.</title>
        <authorList>
            <person name="Naanuri E."/>
            <person name="Heinaru E."/>
            <person name="Joesaar M."/>
            <person name="Heinaru A."/>
        </authorList>
    </citation>
    <scope>NUCLEOTIDE SEQUENCE</scope>
    <source>
        <strain evidence="1">PC20</strain>
        <plasmid evidence="1">pG20</plasmid>
    </source>
</reference>
<keyword evidence="1" id="KW-0614">Plasmid</keyword>
<dbReference type="EMBL" id="KX893538">
    <property type="protein sequence ID" value="ARJ57896.1"/>
    <property type="molecule type" value="Genomic_DNA"/>
</dbReference>
<organism evidence="1">
    <name type="scientific">Pseudomonas fluorescens</name>
    <dbReference type="NCBI Taxonomy" id="294"/>
    <lineage>
        <taxon>Bacteria</taxon>
        <taxon>Pseudomonadati</taxon>
        <taxon>Pseudomonadota</taxon>
        <taxon>Gammaproteobacteria</taxon>
        <taxon>Pseudomonadales</taxon>
        <taxon>Pseudomonadaceae</taxon>
        <taxon>Pseudomonas</taxon>
    </lineage>
</organism>
<dbReference type="AlphaFoldDB" id="A0A1W6C0H6"/>
<protein>
    <submittedName>
        <fullName evidence="1">Uncharacterized protein</fullName>
    </submittedName>
</protein>
<name>A0A1W6C0H6_PSEFL</name>
<evidence type="ECO:0000313" key="1">
    <source>
        <dbReference type="EMBL" id="ARJ57896.1"/>
    </source>
</evidence>